<evidence type="ECO:0000256" key="2">
    <source>
        <dbReference type="ARBA" id="ARBA00022729"/>
    </source>
</evidence>
<evidence type="ECO:0000313" key="7">
    <source>
        <dbReference type="EMBL" id="VYS63274.1"/>
    </source>
</evidence>
<feature type="domain" description="GH18" evidence="6">
    <location>
        <begin position="13"/>
        <end position="367"/>
    </location>
</feature>
<name>A0A654FR24_ARATH</name>
<keyword evidence="3" id="KW-0378">Hydrolase</keyword>
<keyword evidence="2" id="KW-0732">Signal</keyword>
<gene>
    <name evidence="7" type="ORF">AN1_LOCUS18693</name>
</gene>
<keyword evidence="5" id="KW-0326">Glycosidase</keyword>
<dbReference type="Pfam" id="PF00704">
    <property type="entry name" value="Glyco_hydro_18"/>
    <property type="match status" value="1"/>
</dbReference>
<dbReference type="FunFam" id="3.10.50.10:FF:000003">
    <property type="entry name" value="Class V chitinase CHIT5b"/>
    <property type="match status" value="1"/>
</dbReference>
<dbReference type="AlphaFoldDB" id="A0A654FR24"/>
<evidence type="ECO:0000313" key="8">
    <source>
        <dbReference type="Proteomes" id="UP000426265"/>
    </source>
</evidence>
<dbReference type="GO" id="GO:0016798">
    <property type="term" value="F:hydrolase activity, acting on glycosyl bonds"/>
    <property type="evidence" value="ECO:0007669"/>
    <property type="project" value="UniProtKB-KW"/>
</dbReference>
<dbReference type="PANTHER" id="PTHR11177:SF393">
    <property type="entry name" value="CHITINASE-LIKE PROTEIN-RELATED"/>
    <property type="match status" value="1"/>
</dbReference>
<dbReference type="InterPro" id="IPR011583">
    <property type="entry name" value="Chitinase_II/V-like_cat"/>
</dbReference>
<evidence type="ECO:0000256" key="3">
    <source>
        <dbReference type="ARBA" id="ARBA00022801"/>
    </source>
</evidence>
<comment type="similarity">
    <text evidence="1">Belongs to the glycosyl hydrolase 18 family. Chitinase class V subfamily.</text>
</comment>
<dbReference type="PROSITE" id="PS51910">
    <property type="entry name" value="GH18_2"/>
    <property type="match status" value="1"/>
</dbReference>
<dbReference type="ExpressionAtlas" id="A0A654FR24">
    <property type="expression patterns" value="baseline and differential"/>
</dbReference>
<proteinExistence type="inferred from homology"/>
<dbReference type="InterPro" id="IPR001223">
    <property type="entry name" value="Glyco_hydro18_cat"/>
</dbReference>
<dbReference type="Gene3D" id="3.10.50.10">
    <property type="match status" value="1"/>
</dbReference>
<dbReference type="InterPro" id="IPR017853">
    <property type="entry name" value="GH"/>
</dbReference>
<dbReference type="Gene3D" id="3.20.20.80">
    <property type="entry name" value="Glycosidases"/>
    <property type="match status" value="1"/>
</dbReference>
<evidence type="ECO:0000256" key="4">
    <source>
        <dbReference type="ARBA" id="ARBA00023180"/>
    </source>
</evidence>
<evidence type="ECO:0000256" key="1">
    <source>
        <dbReference type="ARBA" id="ARBA00008682"/>
    </source>
</evidence>
<dbReference type="InterPro" id="IPR029070">
    <property type="entry name" value="Chitinase_insertion_sf"/>
</dbReference>
<dbReference type="SUPFAM" id="SSF54556">
    <property type="entry name" value="Chitinase insertion domain"/>
    <property type="match status" value="1"/>
</dbReference>
<sequence>MTSTVILGSPSAEVKASYWFPDGETQDPITSAETIPSALFTHLFCAFADLDANSHKVFVSQAHEFIFSTFTETVKIRNPQVKTLLSIGGKNANNSAFASMASNHQSRKTFIDSWIFIARSNGFHGLDLAWEYPNSDHEMTDFGNLVGELRAAVEAESRRSSKPTLLLTAAVYYSSVYKTFTYPVQVMRESLDWVNIIAYDFYGPVSSSKFTVPTAGLHVSSNNEGPSGVSGLKQWIKDGLPEKKAVLGFSYVGWAWTLQNDKDTGYNAAAAGVAKSEDDVSEDGSINYAQINKFIGDEEAAKVYDPKVVGHYCFAKKIWIGYEDTQSVEAKVRYAKQNGLLGYFAWNVGADDNTVLSNAGSPLSFST</sequence>
<dbReference type="CDD" id="cd02879">
    <property type="entry name" value="GH18_plant_chitinase_class_V"/>
    <property type="match status" value="1"/>
</dbReference>
<dbReference type="InterPro" id="IPR050314">
    <property type="entry name" value="Glycosyl_Hydrlase_18"/>
</dbReference>
<keyword evidence="4" id="KW-0325">Glycoprotein</keyword>
<dbReference type="SUPFAM" id="SSF51445">
    <property type="entry name" value="(Trans)glycosidases"/>
    <property type="match status" value="1"/>
</dbReference>
<dbReference type="PANTHER" id="PTHR11177">
    <property type="entry name" value="CHITINASE"/>
    <property type="match status" value="1"/>
</dbReference>
<dbReference type="Proteomes" id="UP000426265">
    <property type="component" value="Unassembled WGS sequence"/>
</dbReference>
<evidence type="ECO:0000259" key="6">
    <source>
        <dbReference type="PROSITE" id="PS51910"/>
    </source>
</evidence>
<dbReference type="EMBL" id="CACRSJ010000109">
    <property type="protein sequence ID" value="VYS63274.1"/>
    <property type="molecule type" value="Genomic_DNA"/>
</dbReference>
<dbReference type="GO" id="GO:0005975">
    <property type="term" value="P:carbohydrate metabolic process"/>
    <property type="evidence" value="ECO:0007669"/>
    <property type="project" value="InterPro"/>
</dbReference>
<accession>A0A654FR24</accession>
<protein>
    <recommendedName>
        <fullName evidence="6">GH18 domain-containing protein</fullName>
    </recommendedName>
</protein>
<dbReference type="GO" id="GO:0008061">
    <property type="term" value="F:chitin binding"/>
    <property type="evidence" value="ECO:0007669"/>
    <property type="project" value="InterPro"/>
</dbReference>
<organism evidence="7 8">
    <name type="scientific">Arabidopsis thaliana</name>
    <name type="common">Mouse-ear cress</name>
    <dbReference type="NCBI Taxonomy" id="3702"/>
    <lineage>
        <taxon>Eukaryota</taxon>
        <taxon>Viridiplantae</taxon>
        <taxon>Streptophyta</taxon>
        <taxon>Embryophyta</taxon>
        <taxon>Tracheophyta</taxon>
        <taxon>Spermatophyta</taxon>
        <taxon>Magnoliopsida</taxon>
        <taxon>eudicotyledons</taxon>
        <taxon>Gunneridae</taxon>
        <taxon>Pentapetalae</taxon>
        <taxon>rosids</taxon>
        <taxon>malvids</taxon>
        <taxon>Brassicales</taxon>
        <taxon>Brassicaceae</taxon>
        <taxon>Camelineae</taxon>
        <taxon>Arabidopsis</taxon>
    </lineage>
</organism>
<evidence type="ECO:0000256" key="5">
    <source>
        <dbReference type="ARBA" id="ARBA00023295"/>
    </source>
</evidence>
<dbReference type="SMART" id="SM00636">
    <property type="entry name" value="Glyco_18"/>
    <property type="match status" value="1"/>
</dbReference>
<reference evidence="7 8" key="1">
    <citation type="submission" date="2019-11" db="EMBL/GenBank/DDBJ databases">
        <authorList>
            <person name="Jiao W.-B."/>
            <person name="Schneeberger K."/>
        </authorList>
    </citation>
    <scope>NUCLEOTIDE SEQUENCE [LARGE SCALE GENOMIC DNA]</scope>
    <source>
        <strain evidence="8">cv. An-1</strain>
    </source>
</reference>